<proteinExistence type="predicted"/>
<feature type="chain" id="PRO_5034447527" evidence="1">
    <location>
        <begin position="21"/>
        <end position="164"/>
    </location>
</feature>
<sequence length="164" mass="17982">MHSLNTFVAALGMSATVVSAFTVSVYQGQQCRSANLGSFEVNAGDGCRNDRVGTGRSLVIHAADDEDEENPYMLVLFSSDDCNPATIIAKGDRGCLSSSNSNYGSFEVWDVMNVLFQHYQYHMEFLLQYPLKIFKCGLHAKPLAIVSFSKPDHSPMIDCSPVES</sequence>
<comment type="caution">
    <text evidence="2">The sequence shown here is derived from an EMBL/GenBank/DDBJ whole genome shotgun (WGS) entry which is preliminary data.</text>
</comment>
<keyword evidence="1" id="KW-0732">Signal</keyword>
<gene>
    <name evidence="2" type="ORF">CPLU01_06325</name>
</gene>
<evidence type="ECO:0000313" key="3">
    <source>
        <dbReference type="Proteomes" id="UP000654918"/>
    </source>
</evidence>
<dbReference type="AlphaFoldDB" id="A0A8H6KK34"/>
<accession>A0A8H6KK34</accession>
<evidence type="ECO:0000256" key="1">
    <source>
        <dbReference type="SAM" id="SignalP"/>
    </source>
</evidence>
<dbReference type="Proteomes" id="UP000654918">
    <property type="component" value="Unassembled WGS sequence"/>
</dbReference>
<name>A0A8H6KK34_9PEZI</name>
<dbReference type="EMBL" id="WIGO01000072">
    <property type="protein sequence ID" value="KAF6832226.1"/>
    <property type="molecule type" value="Genomic_DNA"/>
</dbReference>
<organism evidence="2 3">
    <name type="scientific">Colletotrichum plurivorum</name>
    <dbReference type="NCBI Taxonomy" id="2175906"/>
    <lineage>
        <taxon>Eukaryota</taxon>
        <taxon>Fungi</taxon>
        <taxon>Dikarya</taxon>
        <taxon>Ascomycota</taxon>
        <taxon>Pezizomycotina</taxon>
        <taxon>Sordariomycetes</taxon>
        <taxon>Hypocreomycetidae</taxon>
        <taxon>Glomerellales</taxon>
        <taxon>Glomerellaceae</taxon>
        <taxon>Colletotrichum</taxon>
        <taxon>Colletotrichum orchidearum species complex</taxon>
    </lineage>
</organism>
<reference evidence="2" key="1">
    <citation type="journal article" date="2020" name="Phytopathology">
        <title>Genome Sequence Resources of Colletotrichum truncatum, C. plurivorum, C. musicola, and C. sojae: Four Species Pathogenic to Soybean (Glycine max).</title>
        <authorList>
            <person name="Rogerio F."/>
            <person name="Boufleur T.R."/>
            <person name="Ciampi-Guillardi M."/>
            <person name="Sukno S.A."/>
            <person name="Thon M.R."/>
            <person name="Massola Junior N.S."/>
            <person name="Baroncelli R."/>
        </authorList>
    </citation>
    <scope>NUCLEOTIDE SEQUENCE</scope>
    <source>
        <strain evidence="2">LFN00145</strain>
    </source>
</reference>
<feature type="signal peptide" evidence="1">
    <location>
        <begin position="1"/>
        <end position="20"/>
    </location>
</feature>
<keyword evidence="3" id="KW-1185">Reference proteome</keyword>
<protein>
    <submittedName>
        <fullName evidence="2">Uncharacterized protein</fullName>
    </submittedName>
</protein>
<evidence type="ECO:0000313" key="2">
    <source>
        <dbReference type="EMBL" id="KAF6832226.1"/>
    </source>
</evidence>